<dbReference type="SUPFAM" id="SSF52047">
    <property type="entry name" value="RNI-like"/>
    <property type="match status" value="1"/>
</dbReference>
<dbReference type="HOGENOM" id="CLU_372199_0_0_1"/>
<evidence type="ECO:0000313" key="2">
    <source>
        <dbReference type="Proteomes" id="UP000054097"/>
    </source>
</evidence>
<keyword evidence="2" id="KW-1185">Reference proteome</keyword>
<dbReference type="AlphaFoldDB" id="A0A0C2WJJ6"/>
<gene>
    <name evidence="1" type="ORF">M408DRAFT_180728</name>
</gene>
<proteinExistence type="predicted"/>
<reference evidence="2" key="2">
    <citation type="submission" date="2015-01" db="EMBL/GenBank/DDBJ databases">
        <title>Evolutionary Origins and Diversification of the Mycorrhizal Mutualists.</title>
        <authorList>
            <consortium name="DOE Joint Genome Institute"/>
            <consortium name="Mycorrhizal Genomics Consortium"/>
            <person name="Kohler A."/>
            <person name="Kuo A."/>
            <person name="Nagy L.G."/>
            <person name="Floudas D."/>
            <person name="Copeland A."/>
            <person name="Barry K.W."/>
            <person name="Cichocki N."/>
            <person name="Veneault-Fourrey C."/>
            <person name="LaButti K."/>
            <person name="Lindquist E.A."/>
            <person name="Lipzen A."/>
            <person name="Lundell T."/>
            <person name="Morin E."/>
            <person name="Murat C."/>
            <person name="Riley R."/>
            <person name="Ohm R."/>
            <person name="Sun H."/>
            <person name="Tunlid A."/>
            <person name="Henrissat B."/>
            <person name="Grigoriev I.V."/>
            <person name="Hibbett D.S."/>
            <person name="Martin F."/>
        </authorList>
    </citation>
    <scope>NUCLEOTIDE SEQUENCE [LARGE SCALE GENOMIC DNA]</scope>
    <source>
        <strain evidence="2">MAFF 305830</strain>
    </source>
</reference>
<sequence length="727" mass="82322">MQGDPLQILPYEAWVRCMQLYARNQPGGVLPLLSVSSSWQTHLLAAQEVWTAIYLDGGPDERSRVECFFHLSGAMLIELIIESNHCALDLAVKYKDRIETLNFHNRPDLLHETIDISRFSQTLSTSPLLNLANIYVVPPRQKLVLIPPNLIVASPVLTRICGAYIKQEHIGYLPESIRVASVSGNGVIPVGLGDRLEVMRIQCERLDPNDSEIIRYPNYFTSLNTRMTEFDLDFGVYHHTTSMDRPLLSDNLSDHLLPIQAFTCTPHHRLRVLKLTMPWYDIAQIIPHLSTCISLRELSLRLHLKSHFSGTWHVSPLTVRDIGHVRKLFLGSGPYGWMIFHGESYLPLIIKLFVGGALEHLEELGMAYEGEVKDSCVLDLLRATPNLKALNLGGFPLEKQANGHKKITLSRLHTLTVYNRNDLEWFDVPGLSILKCERRQKEHYSPPPSLSYTLESVKIPPSFLVEWNSSLVTNNSKTGNFPRLQSAQFDAENWIYYKPMGHLNLSSLQVVTFVRQHETDSTATIPRMYAVEANPVINQFMLELLLFPQGCPRLHTIRSIKYPNWALATAMFLRRNSLKAVAPILSLWLPYFPQVSILACLTCAIKSSCADPDTLIATAVRIDETLHWRWATETFRKRACKRCIVSGYISCASEDRYSEDIIQTDDPLVMELLSLGRSSAKPSQPVTAGQWIDHFEDKFVYGDGSSGCSRHDEFELVHIGPGVWSSK</sequence>
<organism evidence="1 2">
    <name type="scientific">Serendipita vermifera MAFF 305830</name>
    <dbReference type="NCBI Taxonomy" id="933852"/>
    <lineage>
        <taxon>Eukaryota</taxon>
        <taxon>Fungi</taxon>
        <taxon>Dikarya</taxon>
        <taxon>Basidiomycota</taxon>
        <taxon>Agaricomycotina</taxon>
        <taxon>Agaricomycetes</taxon>
        <taxon>Sebacinales</taxon>
        <taxon>Serendipitaceae</taxon>
        <taxon>Serendipita</taxon>
    </lineage>
</organism>
<evidence type="ECO:0000313" key="1">
    <source>
        <dbReference type="EMBL" id="KIM26503.1"/>
    </source>
</evidence>
<name>A0A0C2WJJ6_SERVB</name>
<dbReference type="Proteomes" id="UP000054097">
    <property type="component" value="Unassembled WGS sequence"/>
</dbReference>
<reference evidence="1 2" key="1">
    <citation type="submission" date="2014-04" db="EMBL/GenBank/DDBJ databases">
        <authorList>
            <consortium name="DOE Joint Genome Institute"/>
            <person name="Kuo A."/>
            <person name="Zuccaro A."/>
            <person name="Kohler A."/>
            <person name="Nagy L.G."/>
            <person name="Floudas D."/>
            <person name="Copeland A."/>
            <person name="Barry K.W."/>
            <person name="Cichocki N."/>
            <person name="Veneault-Fourrey C."/>
            <person name="LaButti K."/>
            <person name="Lindquist E.A."/>
            <person name="Lipzen A."/>
            <person name="Lundell T."/>
            <person name="Morin E."/>
            <person name="Murat C."/>
            <person name="Sun H."/>
            <person name="Tunlid A."/>
            <person name="Henrissat B."/>
            <person name="Grigoriev I.V."/>
            <person name="Hibbett D.S."/>
            <person name="Martin F."/>
            <person name="Nordberg H.P."/>
            <person name="Cantor M.N."/>
            <person name="Hua S.X."/>
        </authorList>
    </citation>
    <scope>NUCLEOTIDE SEQUENCE [LARGE SCALE GENOMIC DNA]</scope>
    <source>
        <strain evidence="1 2">MAFF 305830</strain>
    </source>
</reference>
<accession>A0A0C2WJJ6</accession>
<protein>
    <submittedName>
        <fullName evidence="1">Uncharacterized protein</fullName>
    </submittedName>
</protein>
<dbReference type="EMBL" id="KN824305">
    <property type="protein sequence ID" value="KIM26503.1"/>
    <property type="molecule type" value="Genomic_DNA"/>
</dbReference>